<feature type="transmembrane region" description="Helical" evidence="6">
    <location>
        <begin position="472"/>
        <end position="493"/>
    </location>
</feature>
<evidence type="ECO:0000313" key="9">
    <source>
        <dbReference type="Proteomes" id="UP000276215"/>
    </source>
</evidence>
<dbReference type="Gene3D" id="1.20.1250.20">
    <property type="entry name" value="MFS general substrate transporter like domains"/>
    <property type="match status" value="1"/>
</dbReference>
<dbReference type="STRING" id="1336337.A0A3N4J5M1"/>
<proteinExistence type="predicted"/>
<keyword evidence="3 6" id="KW-1133">Transmembrane helix</keyword>
<feature type="compositionally biased region" description="Pro residues" evidence="5">
    <location>
        <begin position="1"/>
        <end position="10"/>
    </location>
</feature>
<feature type="transmembrane region" description="Helical" evidence="6">
    <location>
        <begin position="412"/>
        <end position="431"/>
    </location>
</feature>
<dbReference type="PANTHER" id="PTHR23502">
    <property type="entry name" value="MAJOR FACILITATOR SUPERFAMILY"/>
    <property type="match status" value="1"/>
</dbReference>
<organism evidence="8 9">
    <name type="scientific">Choiromyces venosus 120613-1</name>
    <dbReference type="NCBI Taxonomy" id="1336337"/>
    <lineage>
        <taxon>Eukaryota</taxon>
        <taxon>Fungi</taxon>
        <taxon>Dikarya</taxon>
        <taxon>Ascomycota</taxon>
        <taxon>Pezizomycotina</taxon>
        <taxon>Pezizomycetes</taxon>
        <taxon>Pezizales</taxon>
        <taxon>Tuberaceae</taxon>
        <taxon>Choiromyces</taxon>
    </lineage>
</organism>
<dbReference type="Proteomes" id="UP000276215">
    <property type="component" value="Unassembled WGS sequence"/>
</dbReference>
<keyword evidence="4 6" id="KW-0472">Membrane</keyword>
<gene>
    <name evidence="8" type="ORF">L873DRAFT_1838092</name>
</gene>
<dbReference type="PROSITE" id="PS50850">
    <property type="entry name" value="MFS"/>
    <property type="match status" value="1"/>
</dbReference>
<dbReference type="OrthoDB" id="5296287at2759"/>
<sequence>MTVPPDPVPPSIAGDEKLTLDDRSSVSDSGINSRNNLTEIETHHSTRVENPELTREKSIVIEKSYSHPLSRLQDNIVGWEGVDDPEDPRNWPAKRKWTVLFLVSSITFISPLASSIFAPGVGFMNEEFGNHSITLSSFVVSIFILGFALGPLVLSPLSEIYGRAPVLDAANFWFVVWQIGCALAPNLESLIIFRLFSGIGGSGCLTIGGGVISDLFPPEQRGKATAIYTIGPLFGPVIGPICGGFVAQRVGWRWVFWVLLIASALASVAICFLNQESNPRVLLARKVKKLKAETGNQDLESWYDRGLGPQAKAHVIKHGLIRPLKLLFKSPIVALLSLYMALTYGLLYLLFTTITAVFQSTYGWEPEVTGLAYIGLGVGFMIGVGAVAKLSDATLIKLSERNGGVAEPEMRLPTCIFFGCFMTISLFWYGWSTEKHAHWIVPILGMIPFGFGMMGIFIPIQTYLIDAFPEYAASSIAALTSVRSIFGAFLPMAGPEMYKALGLGWGNSLLGFLSIGLLPFLPFIYKYGGVIRNKWPVDLR</sequence>
<feature type="transmembrane region" description="Helical" evidence="6">
    <location>
        <begin position="225"/>
        <end position="248"/>
    </location>
</feature>
<feature type="domain" description="Major facilitator superfamily (MFS) profile" evidence="7">
    <location>
        <begin position="99"/>
        <end position="534"/>
    </location>
</feature>
<dbReference type="SUPFAM" id="SSF103473">
    <property type="entry name" value="MFS general substrate transporter"/>
    <property type="match status" value="1"/>
</dbReference>
<dbReference type="GO" id="GO:0022857">
    <property type="term" value="F:transmembrane transporter activity"/>
    <property type="evidence" value="ECO:0007669"/>
    <property type="project" value="InterPro"/>
</dbReference>
<evidence type="ECO:0000256" key="1">
    <source>
        <dbReference type="ARBA" id="ARBA00004141"/>
    </source>
</evidence>
<keyword evidence="2 6" id="KW-0812">Transmembrane</keyword>
<reference evidence="8 9" key="1">
    <citation type="journal article" date="2018" name="Nat. Ecol. Evol.">
        <title>Pezizomycetes genomes reveal the molecular basis of ectomycorrhizal truffle lifestyle.</title>
        <authorList>
            <person name="Murat C."/>
            <person name="Payen T."/>
            <person name="Noel B."/>
            <person name="Kuo A."/>
            <person name="Morin E."/>
            <person name="Chen J."/>
            <person name="Kohler A."/>
            <person name="Krizsan K."/>
            <person name="Balestrini R."/>
            <person name="Da Silva C."/>
            <person name="Montanini B."/>
            <person name="Hainaut M."/>
            <person name="Levati E."/>
            <person name="Barry K.W."/>
            <person name="Belfiori B."/>
            <person name="Cichocki N."/>
            <person name="Clum A."/>
            <person name="Dockter R.B."/>
            <person name="Fauchery L."/>
            <person name="Guy J."/>
            <person name="Iotti M."/>
            <person name="Le Tacon F."/>
            <person name="Lindquist E.A."/>
            <person name="Lipzen A."/>
            <person name="Malagnac F."/>
            <person name="Mello A."/>
            <person name="Molinier V."/>
            <person name="Miyauchi S."/>
            <person name="Poulain J."/>
            <person name="Riccioni C."/>
            <person name="Rubini A."/>
            <person name="Sitrit Y."/>
            <person name="Splivallo R."/>
            <person name="Traeger S."/>
            <person name="Wang M."/>
            <person name="Zifcakova L."/>
            <person name="Wipf D."/>
            <person name="Zambonelli A."/>
            <person name="Paolocci F."/>
            <person name="Nowrousian M."/>
            <person name="Ottonello S."/>
            <person name="Baldrian P."/>
            <person name="Spatafora J.W."/>
            <person name="Henrissat B."/>
            <person name="Nagy L.G."/>
            <person name="Aury J.M."/>
            <person name="Wincker P."/>
            <person name="Grigoriev I.V."/>
            <person name="Bonfante P."/>
            <person name="Martin F.M."/>
        </authorList>
    </citation>
    <scope>NUCLEOTIDE SEQUENCE [LARGE SCALE GENOMIC DNA]</scope>
    <source>
        <strain evidence="8 9">120613-1</strain>
    </source>
</reference>
<feature type="transmembrane region" description="Helical" evidence="6">
    <location>
        <begin position="191"/>
        <end position="213"/>
    </location>
</feature>
<feature type="transmembrane region" description="Helical" evidence="6">
    <location>
        <begin position="99"/>
        <end position="121"/>
    </location>
</feature>
<dbReference type="FunFam" id="1.20.1250.20:FF:000460">
    <property type="entry name" value="MFS multidrug transporter, putative"/>
    <property type="match status" value="1"/>
</dbReference>
<feature type="region of interest" description="Disordered" evidence="5">
    <location>
        <begin position="1"/>
        <end position="53"/>
    </location>
</feature>
<evidence type="ECO:0000256" key="3">
    <source>
        <dbReference type="ARBA" id="ARBA00022989"/>
    </source>
</evidence>
<feature type="transmembrane region" description="Helical" evidence="6">
    <location>
        <begin position="332"/>
        <end position="358"/>
    </location>
</feature>
<accession>A0A3N4J5M1</accession>
<dbReference type="CDD" id="cd17323">
    <property type="entry name" value="MFS_Tpo1_MDR_like"/>
    <property type="match status" value="1"/>
</dbReference>
<evidence type="ECO:0000256" key="4">
    <source>
        <dbReference type="ARBA" id="ARBA00023136"/>
    </source>
</evidence>
<dbReference type="PANTHER" id="PTHR23502:SF33">
    <property type="entry name" value="MAJOR FACILITATOR SUPERFAMILY (MFS) PROFILE DOMAIN-CONTAINING PROTEIN-RELATED"/>
    <property type="match status" value="1"/>
</dbReference>
<feature type="transmembrane region" description="Helical" evidence="6">
    <location>
        <begin position="370"/>
        <end position="391"/>
    </location>
</feature>
<name>A0A3N4J5M1_9PEZI</name>
<feature type="transmembrane region" description="Helical" evidence="6">
    <location>
        <begin position="254"/>
        <end position="273"/>
    </location>
</feature>
<evidence type="ECO:0000259" key="7">
    <source>
        <dbReference type="PROSITE" id="PS50850"/>
    </source>
</evidence>
<dbReference type="AlphaFoldDB" id="A0A3N4J5M1"/>
<dbReference type="GO" id="GO:0016020">
    <property type="term" value="C:membrane"/>
    <property type="evidence" value="ECO:0007669"/>
    <property type="project" value="UniProtKB-SubCell"/>
</dbReference>
<evidence type="ECO:0000256" key="6">
    <source>
        <dbReference type="SAM" id="Phobius"/>
    </source>
</evidence>
<keyword evidence="9" id="KW-1185">Reference proteome</keyword>
<feature type="compositionally biased region" description="Basic and acidic residues" evidence="5">
    <location>
        <begin position="40"/>
        <end position="53"/>
    </location>
</feature>
<protein>
    <submittedName>
        <fullName evidence="8">Synaptic vesicle transporter</fullName>
    </submittedName>
</protein>
<feature type="transmembrane region" description="Helical" evidence="6">
    <location>
        <begin position="133"/>
        <end position="154"/>
    </location>
</feature>
<dbReference type="InterPro" id="IPR020846">
    <property type="entry name" value="MFS_dom"/>
</dbReference>
<feature type="transmembrane region" description="Helical" evidence="6">
    <location>
        <begin position="437"/>
        <end position="460"/>
    </location>
</feature>
<feature type="compositionally biased region" description="Basic and acidic residues" evidence="5">
    <location>
        <begin position="14"/>
        <end position="25"/>
    </location>
</feature>
<feature type="transmembrane region" description="Helical" evidence="6">
    <location>
        <begin position="505"/>
        <end position="525"/>
    </location>
</feature>
<dbReference type="InterPro" id="IPR011701">
    <property type="entry name" value="MFS"/>
</dbReference>
<evidence type="ECO:0000313" key="8">
    <source>
        <dbReference type="EMBL" id="RPA93466.1"/>
    </source>
</evidence>
<evidence type="ECO:0000256" key="2">
    <source>
        <dbReference type="ARBA" id="ARBA00022692"/>
    </source>
</evidence>
<feature type="compositionally biased region" description="Polar residues" evidence="5">
    <location>
        <begin position="26"/>
        <end position="39"/>
    </location>
</feature>
<dbReference type="Pfam" id="PF07690">
    <property type="entry name" value="MFS_1"/>
    <property type="match status" value="1"/>
</dbReference>
<evidence type="ECO:0000256" key="5">
    <source>
        <dbReference type="SAM" id="MobiDB-lite"/>
    </source>
</evidence>
<comment type="subcellular location">
    <subcellularLocation>
        <location evidence="1">Membrane</location>
        <topology evidence="1">Multi-pass membrane protein</topology>
    </subcellularLocation>
</comment>
<dbReference type="EMBL" id="ML120452">
    <property type="protein sequence ID" value="RPA93466.1"/>
    <property type="molecule type" value="Genomic_DNA"/>
</dbReference>
<dbReference type="InterPro" id="IPR036259">
    <property type="entry name" value="MFS_trans_sf"/>
</dbReference>